<dbReference type="AlphaFoldDB" id="A0A2I1HNU9"/>
<evidence type="ECO:0000313" key="2">
    <source>
        <dbReference type="Proteomes" id="UP000234323"/>
    </source>
</evidence>
<reference evidence="1 2" key="1">
    <citation type="submission" date="2015-10" db="EMBL/GenBank/DDBJ databases">
        <title>Genome analyses suggest a sexual origin of heterokaryosis in a supposedly ancient asexual fungus.</title>
        <authorList>
            <person name="Ropars J."/>
            <person name="Sedzielewska K."/>
            <person name="Noel J."/>
            <person name="Charron P."/>
            <person name="Farinelli L."/>
            <person name="Marton T."/>
            <person name="Kruger M."/>
            <person name="Pelin A."/>
            <person name="Brachmann A."/>
            <person name="Corradi N."/>
        </authorList>
    </citation>
    <scope>NUCLEOTIDE SEQUENCE [LARGE SCALE GENOMIC DNA]</scope>
    <source>
        <strain evidence="1 2">A4</strain>
    </source>
</reference>
<accession>A0A2I1HNU9</accession>
<comment type="caution">
    <text evidence="1">The sequence shown here is derived from an EMBL/GenBank/DDBJ whole genome shotgun (WGS) entry which is preliminary data.</text>
</comment>
<sequence length="82" mass="9904">MSTNKQKEMEKLITSIIKQELYQEINSSLFWSIIIDETTFIFNEKHLAIVSKYFLHNILILRYIRLIELEDRTPDITYITHN</sequence>
<proteinExistence type="predicted"/>
<keyword evidence="2" id="KW-1185">Reference proteome</keyword>
<gene>
    <name evidence="1" type="ORF">RhiirA4_484234</name>
</gene>
<evidence type="ECO:0000313" key="1">
    <source>
        <dbReference type="EMBL" id="PKY60483.1"/>
    </source>
</evidence>
<dbReference type="VEuPathDB" id="FungiDB:RhiirA1_509095"/>
<organism evidence="1 2">
    <name type="scientific">Rhizophagus irregularis</name>
    <dbReference type="NCBI Taxonomy" id="588596"/>
    <lineage>
        <taxon>Eukaryota</taxon>
        <taxon>Fungi</taxon>
        <taxon>Fungi incertae sedis</taxon>
        <taxon>Mucoromycota</taxon>
        <taxon>Glomeromycotina</taxon>
        <taxon>Glomeromycetes</taxon>
        <taxon>Glomerales</taxon>
        <taxon>Glomeraceae</taxon>
        <taxon>Rhizophagus</taxon>
    </lineage>
</organism>
<dbReference type="Proteomes" id="UP000234323">
    <property type="component" value="Unassembled WGS sequence"/>
</dbReference>
<protein>
    <submittedName>
        <fullName evidence="1">Uncharacterized protein</fullName>
    </submittedName>
</protein>
<dbReference type="EMBL" id="LLXI01004308">
    <property type="protein sequence ID" value="PKY60483.1"/>
    <property type="molecule type" value="Genomic_DNA"/>
</dbReference>
<name>A0A2I1HNU9_9GLOM</name>